<feature type="region of interest" description="Disordered" evidence="1">
    <location>
        <begin position="38"/>
        <end position="76"/>
    </location>
</feature>
<reference evidence="4" key="1">
    <citation type="submission" date="2017-02" db="UniProtKB">
        <authorList>
            <consortium name="WormBaseParasite"/>
        </authorList>
    </citation>
    <scope>IDENTIFICATION</scope>
</reference>
<dbReference type="EMBL" id="UYSG01002036">
    <property type="protein sequence ID" value="VDL56152.1"/>
    <property type="molecule type" value="Genomic_DNA"/>
</dbReference>
<dbReference type="PANTHER" id="PTHR10398:SF2">
    <property type="entry name" value="AFADIN"/>
    <property type="match status" value="1"/>
</dbReference>
<dbReference type="OrthoDB" id="6260541at2759"/>
<dbReference type="STRING" id="6216.A0A0R3SIQ2"/>
<evidence type="ECO:0000313" key="3">
    <source>
        <dbReference type="Proteomes" id="UP000274504"/>
    </source>
</evidence>
<sequence length="426" mass="47357">MAKWRSAGNLMAETTPIGIYGKSQENLANSTDELVFPVSTDNKAKGKSATKKKTKSLKSNGNKRKQKFSTSSMEEQAVTRTASLPNFLEDSEPFMNQNRERMIPQSESLTINLQRANLPDQSQKIQSNVFETSGQIIQRILASYGRHQHMEYYSLEQFNYPPNGESLPYHVPPHRILRPDERPLHILRNIQAKFPRIRSQFHLVLHQDESLSLQEELISTQPDYVNVKVRKPAPQLVEVNPNETAKTGRVLKFNLSSLVGENGEGNKNRAPIKVGSQFNSVGPPPNIVLSANRFPDIRPVHCTLLPASSSAGGSNGENMGASILISPALDITLRPPGPTTIYLDGKKVVRPTALRHGCTVQLGRSLFLKFLEQGASLEKAKTVQGGMPKGSMPDLSYQGTYKGRSRSSSVRYCNNFCGNATKYYKY</sequence>
<feature type="compositionally biased region" description="Basic residues" evidence="1">
    <location>
        <begin position="45"/>
        <end position="67"/>
    </location>
</feature>
<evidence type="ECO:0000256" key="1">
    <source>
        <dbReference type="SAM" id="MobiDB-lite"/>
    </source>
</evidence>
<dbReference type="Proteomes" id="UP000274504">
    <property type="component" value="Unassembled WGS sequence"/>
</dbReference>
<proteinExistence type="predicted"/>
<dbReference type="GO" id="GO:0005911">
    <property type="term" value="C:cell-cell junction"/>
    <property type="evidence" value="ECO:0007669"/>
    <property type="project" value="InterPro"/>
</dbReference>
<evidence type="ECO:0000313" key="4">
    <source>
        <dbReference type="WBParaSite" id="HDID_0000481701-mRNA-1"/>
    </source>
</evidence>
<evidence type="ECO:0000313" key="2">
    <source>
        <dbReference type="EMBL" id="VDL56152.1"/>
    </source>
</evidence>
<organism evidence="4">
    <name type="scientific">Hymenolepis diminuta</name>
    <name type="common">Rat tapeworm</name>
    <dbReference type="NCBI Taxonomy" id="6216"/>
    <lineage>
        <taxon>Eukaryota</taxon>
        <taxon>Metazoa</taxon>
        <taxon>Spiralia</taxon>
        <taxon>Lophotrochozoa</taxon>
        <taxon>Platyhelminthes</taxon>
        <taxon>Cestoda</taxon>
        <taxon>Eucestoda</taxon>
        <taxon>Cyclophyllidea</taxon>
        <taxon>Hymenolepididae</taxon>
        <taxon>Hymenolepis</taxon>
    </lineage>
</organism>
<accession>A0A0R3SIQ2</accession>
<dbReference type="PANTHER" id="PTHR10398">
    <property type="entry name" value="AFADIN"/>
    <property type="match status" value="1"/>
</dbReference>
<name>A0A0R3SIQ2_HYMDI</name>
<protein>
    <submittedName>
        <fullName evidence="4">FHA domain-containing protein</fullName>
    </submittedName>
</protein>
<dbReference type="InterPro" id="IPR028842">
    <property type="entry name" value="Afadin"/>
</dbReference>
<dbReference type="AlphaFoldDB" id="A0A0R3SIQ2"/>
<gene>
    <name evidence="2" type="ORF">HDID_LOCUS4815</name>
</gene>
<dbReference type="Gene3D" id="2.60.200.20">
    <property type="match status" value="1"/>
</dbReference>
<dbReference type="WBParaSite" id="HDID_0000481701-mRNA-1">
    <property type="protein sequence ID" value="HDID_0000481701-mRNA-1"/>
    <property type="gene ID" value="HDID_0000481701"/>
</dbReference>
<reference evidence="2 3" key="2">
    <citation type="submission" date="2018-11" db="EMBL/GenBank/DDBJ databases">
        <authorList>
            <consortium name="Pathogen Informatics"/>
        </authorList>
    </citation>
    <scope>NUCLEOTIDE SEQUENCE [LARGE SCALE GENOMIC DNA]</scope>
</reference>